<reference evidence="2" key="1">
    <citation type="submission" date="2019-12" db="EMBL/GenBank/DDBJ databases">
        <title>Genome sequencing and annotation of Brassica cretica.</title>
        <authorList>
            <person name="Studholme D.J."/>
            <person name="Sarris P."/>
        </authorList>
    </citation>
    <scope>NUCLEOTIDE SEQUENCE</scope>
    <source>
        <strain evidence="2">PFS-109/04</strain>
        <tissue evidence="2">Leaf</tissue>
    </source>
</reference>
<comment type="caution">
    <text evidence="2">The sequence shown here is derived from an EMBL/GenBank/DDBJ whole genome shotgun (WGS) entry which is preliminary data.</text>
</comment>
<protein>
    <submittedName>
        <fullName evidence="2">Uncharacterized protein</fullName>
    </submittedName>
</protein>
<dbReference type="EMBL" id="QGKX02001521">
    <property type="protein sequence ID" value="KAF3508939.1"/>
    <property type="molecule type" value="Genomic_DNA"/>
</dbReference>
<evidence type="ECO:0000313" key="2">
    <source>
        <dbReference type="EMBL" id="KAF3508938.1"/>
    </source>
</evidence>
<dbReference type="EMBL" id="QGKX02001521">
    <property type="protein sequence ID" value="KAF3508938.1"/>
    <property type="molecule type" value="Genomic_DNA"/>
</dbReference>
<feature type="region of interest" description="Disordered" evidence="1">
    <location>
        <begin position="49"/>
        <end position="73"/>
    </location>
</feature>
<proteinExistence type="predicted"/>
<evidence type="ECO:0000313" key="4">
    <source>
        <dbReference type="Proteomes" id="UP000712600"/>
    </source>
</evidence>
<gene>
    <name evidence="3" type="ORF">F2Q69_00007187</name>
    <name evidence="2" type="ORF">F2Q69_00007188</name>
</gene>
<organism evidence="2 4">
    <name type="scientific">Brassica cretica</name>
    <name type="common">Mustard</name>
    <dbReference type="NCBI Taxonomy" id="69181"/>
    <lineage>
        <taxon>Eukaryota</taxon>
        <taxon>Viridiplantae</taxon>
        <taxon>Streptophyta</taxon>
        <taxon>Embryophyta</taxon>
        <taxon>Tracheophyta</taxon>
        <taxon>Spermatophyta</taxon>
        <taxon>Magnoliopsida</taxon>
        <taxon>eudicotyledons</taxon>
        <taxon>Gunneridae</taxon>
        <taxon>Pentapetalae</taxon>
        <taxon>rosids</taxon>
        <taxon>malvids</taxon>
        <taxon>Brassicales</taxon>
        <taxon>Brassicaceae</taxon>
        <taxon>Brassiceae</taxon>
        <taxon>Brassica</taxon>
    </lineage>
</organism>
<accession>A0A8S9NVC7</accession>
<feature type="compositionally biased region" description="Basic and acidic residues" evidence="1">
    <location>
        <begin position="53"/>
        <end position="72"/>
    </location>
</feature>
<evidence type="ECO:0000256" key="1">
    <source>
        <dbReference type="SAM" id="MobiDB-lite"/>
    </source>
</evidence>
<feature type="region of interest" description="Disordered" evidence="1">
    <location>
        <begin position="1"/>
        <end position="21"/>
    </location>
</feature>
<dbReference type="Proteomes" id="UP000712600">
    <property type="component" value="Unassembled WGS sequence"/>
</dbReference>
<name>A0A8S9NVC7_BRACR</name>
<dbReference type="AlphaFoldDB" id="A0A8S9NVC7"/>
<evidence type="ECO:0000313" key="3">
    <source>
        <dbReference type="EMBL" id="KAF3508939.1"/>
    </source>
</evidence>
<sequence>MSLRWAATTPTSRGGDGTVAPKSRLCVRHDEVARTTSIDSDLEAMIPSFDQPQHQHQEKNKMERREHGDHELGRRRRRRWCGEECWRLKFKKNKTII</sequence>